<dbReference type="OrthoDB" id="9802987at2"/>
<dbReference type="InterPro" id="IPR007345">
    <property type="entry name" value="Polysacch_pyruvyl_Trfase"/>
</dbReference>
<evidence type="ECO:0000313" key="2">
    <source>
        <dbReference type="EMBL" id="AJW78934.1"/>
    </source>
</evidence>
<dbReference type="AlphaFoldDB" id="A0A0D5CI16"/>
<dbReference type="RefSeq" id="WP_045527911.1">
    <property type="nucleotide sequence ID" value="NZ_CP011043.1"/>
</dbReference>
<dbReference type="KEGG" id="cmh:VO01_07155"/>
<feature type="domain" description="Polysaccharide pyruvyl transferase" evidence="1">
    <location>
        <begin position="14"/>
        <end position="259"/>
    </location>
</feature>
<gene>
    <name evidence="2" type="ORF">VO01_07155</name>
</gene>
<keyword evidence="2" id="KW-0808">Transferase</keyword>
<dbReference type="Proteomes" id="UP000032604">
    <property type="component" value="Chromosome"/>
</dbReference>
<dbReference type="PATRIC" id="fig|33014.5.peg.1485"/>
<sequence length="311" mass="34629">MNGLLLDPSISSANIGDQIIRENVLRALDGVVPITGSLPTQTRLTRSQRRTAADAELAIVGGTNLLSSNMPWYRQWKLDPIVARSLKHKVVLLGVGWWQYQDEPNRYTTHMLWEVLSPDLVHSVRDEYTKVRLERMGFQVVNTACPTMWGLDRHNGVASARPAQAILTLTDYNRDVAEDEWLIALAAEHYERVVIWPQSIRDAAYARTLTGDFTIAEPTLAAYDALLAVGDSDYIGTRLHGGVRALETGAWGVIVAVDNRALEISRDTGLPVHARGEREGIRATVERRAPLDVRLPYDEIHAWKAQLPVAG</sequence>
<organism evidence="2 3">
    <name type="scientific">Clavibacter michiganensis subsp. insidiosus</name>
    <dbReference type="NCBI Taxonomy" id="33014"/>
    <lineage>
        <taxon>Bacteria</taxon>
        <taxon>Bacillati</taxon>
        <taxon>Actinomycetota</taxon>
        <taxon>Actinomycetes</taxon>
        <taxon>Micrococcales</taxon>
        <taxon>Microbacteriaceae</taxon>
        <taxon>Clavibacter</taxon>
    </lineage>
</organism>
<dbReference type="GO" id="GO:0016740">
    <property type="term" value="F:transferase activity"/>
    <property type="evidence" value="ECO:0007669"/>
    <property type="project" value="UniProtKB-KW"/>
</dbReference>
<accession>A0A0D5CI16</accession>
<evidence type="ECO:0000313" key="3">
    <source>
        <dbReference type="Proteomes" id="UP000032604"/>
    </source>
</evidence>
<reference evidence="2 3" key="1">
    <citation type="journal article" date="2015" name="Genome Announc.">
        <title>Complete Genome Sequence of Clavibacter michiganensis subsp. insidiosus R1-1 Using PacBio Single-Molecule Real-Time Technology.</title>
        <authorList>
            <person name="Lu Y."/>
            <person name="Samac D.A."/>
            <person name="Glazebrook J."/>
            <person name="Ishimaru C.A."/>
        </authorList>
    </citation>
    <scope>NUCLEOTIDE SEQUENCE [LARGE SCALE GENOMIC DNA]</scope>
    <source>
        <strain evidence="2 3">R1-1</strain>
    </source>
</reference>
<dbReference type="EMBL" id="CP011043">
    <property type="protein sequence ID" value="AJW78934.1"/>
    <property type="molecule type" value="Genomic_DNA"/>
</dbReference>
<name>A0A0D5CI16_9MICO</name>
<evidence type="ECO:0000259" key="1">
    <source>
        <dbReference type="Pfam" id="PF04230"/>
    </source>
</evidence>
<protein>
    <submittedName>
        <fullName evidence="2">Pyruvyl transferase</fullName>
    </submittedName>
</protein>
<dbReference type="Pfam" id="PF04230">
    <property type="entry name" value="PS_pyruv_trans"/>
    <property type="match status" value="1"/>
</dbReference>
<proteinExistence type="predicted"/>
<dbReference type="HOGENOM" id="CLU_077611_0_0_11"/>